<feature type="non-terminal residue" evidence="2">
    <location>
        <position position="1"/>
    </location>
</feature>
<gene>
    <name evidence="2" type="ORF">KIPB_015414</name>
</gene>
<evidence type="ECO:0000256" key="1">
    <source>
        <dbReference type="SAM" id="SignalP"/>
    </source>
</evidence>
<feature type="chain" id="PRO_5039887982" evidence="1">
    <location>
        <begin position="29"/>
        <end position="112"/>
    </location>
</feature>
<protein>
    <submittedName>
        <fullName evidence="2">Uncharacterized protein</fullName>
    </submittedName>
</protein>
<sequence>MYIALPLCGSSVLLLFLAHVIPLRPALLSPMLDALPMLANTVREALSHVKGEADVSLVTACAALIQAVCTGTALPYTRIPGMTPPPRYRLPSPSHASTGTDLSLSLSLFLYI</sequence>
<dbReference type="Proteomes" id="UP000265618">
    <property type="component" value="Unassembled WGS sequence"/>
</dbReference>
<organism evidence="2 3">
    <name type="scientific">Kipferlia bialata</name>
    <dbReference type="NCBI Taxonomy" id="797122"/>
    <lineage>
        <taxon>Eukaryota</taxon>
        <taxon>Metamonada</taxon>
        <taxon>Carpediemonas-like organisms</taxon>
        <taxon>Kipferlia</taxon>
    </lineage>
</organism>
<keyword evidence="1" id="KW-0732">Signal</keyword>
<feature type="signal peptide" evidence="1">
    <location>
        <begin position="1"/>
        <end position="28"/>
    </location>
</feature>
<evidence type="ECO:0000313" key="3">
    <source>
        <dbReference type="Proteomes" id="UP000265618"/>
    </source>
</evidence>
<name>A0A9K3GRF5_9EUKA</name>
<reference evidence="2 3" key="1">
    <citation type="journal article" date="2018" name="PLoS ONE">
        <title>The draft genome of Kipferlia bialata reveals reductive genome evolution in fornicate parasites.</title>
        <authorList>
            <person name="Tanifuji G."/>
            <person name="Takabayashi S."/>
            <person name="Kume K."/>
            <person name="Takagi M."/>
            <person name="Nakayama T."/>
            <person name="Kamikawa R."/>
            <person name="Inagaki Y."/>
            <person name="Hashimoto T."/>
        </authorList>
    </citation>
    <scope>NUCLEOTIDE SEQUENCE [LARGE SCALE GENOMIC DNA]</scope>
    <source>
        <strain evidence="2">NY0173</strain>
    </source>
</reference>
<keyword evidence="3" id="KW-1185">Reference proteome</keyword>
<dbReference type="EMBL" id="BDIP01008620">
    <property type="protein sequence ID" value="GIQ91935.1"/>
    <property type="molecule type" value="Genomic_DNA"/>
</dbReference>
<accession>A0A9K3GRF5</accession>
<dbReference type="AlphaFoldDB" id="A0A9K3GRF5"/>
<proteinExistence type="predicted"/>
<comment type="caution">
    <text evidence="2">The sequence shown here is derived from an EMBL/GenBank/DDBJ whole genome shotgun (WGS) entry which is preliminary data.</text>
</comment>
<evidence type="ECO:0000313" key="2">
    <source>
        <dbReference type="EMBL" id="GIQ91935.1"/>
    </source>
</evidence>